<accession>A0AAU0F0A7</accession>
<evidence type="ECO:0000313" key="2">
    <source>
        <dbReference type="EMBL" id="WOC50737.1"/>
    </source>
</evidence>
<dbReference type="Pfam" id="PF18979">
    <property type="entry name" value="DUF5715"/>
    <property type="match status" value="1"/>
</dbReference>
<dbReference type="EMBL" id="CP136426">
    <property type="protein sequence ID" value="WOC50737.1"/>
    <property type="molecule type" value="Genomic_DNA"/>
</dbReference>
<dbReference type="KEGG" id="bpor:BPO_0090"/>
<sequence length="200" mass="23147">MRYILFVILFFHLSASISAQKSNCYDWDKVMKVKPTALYEKHLSASKKMKLSVLKNDASIKKHKKSGKLTSVKSLGKGYRVQKLRYSQLVLAPRAKTALQKIAKTFYAKANGSTLTYTSLTRTLEDQCRLRKVNRNASLGVSTHNYGNAFDISYIRFNDRLKRNDRLEKILEKVLIQMEKAGEIYFIKEKQQNCFHITVR</sequence>
<evidence type="ECO:0000256" key="1">
    <source>
        <dbReference type="SAM" id="SignalP"/>
    </source>
</evidence>
<gene>
    <name evidence="2" type="ORF">BPO_0090</name>
</gene>
<keyword evidence="1" id="KW-0732">Signal</keyword>
<dbReference type="Proteomes" id="UP001432059">
    <property type="component" value="Chromosome"/>
</dbReference>
<reference evidence="2" key="1">
    <citation type="submission" date="2023-10" db="EMBL/GenBank/DDBJ databases">
        <title>Characterization and whole genome sequencing of a novel strain of Bergeyella porcorum QD2021 isolated from pig.</title>
        <authorList>
            <person name="Liu G."/>
            <person name="Chen C."/>
            <person name="Han X."/>
        </authorList>
    </citation>
    <scope>NUCLEOTIDE SEQUENCE</scope>
    <source>
        <strain evidence="2">QD2021</strain>
    </source>
</reference>
<organism evidence="2 3">
    <name type="scientific">Bergeyella porcorum</name>
    <dbReference type="NCBI Taxonomy" id="1735111"/>
    <lineage>
        <taxon>Bacteria</taxon>
        <taxon>Pseudomonadati</taxon>
        <taxon>Bacteroidota</taxon>
        <taxon>Flavobacteriia</taxon>
        <taxon>Flavobacteriales</taxon>
        <taxon>Weeksellaceae</taxon>
        <taxon>Bergeyella</taxon>
    </lineage>
</organism>
<feature type="chain" id="PRO_5043736977" description="Peptidase M15A C-terminal domain-containing protein" evidence="1">
    <location>
        <begin position="20"/>
        <end position="200"/>
    </location>
</feature>
<dbReference type="RefSeq" id="WP_327984451.1">
    <property type="nucleotide sequence ID" value="NZ_CP136426.1"/>
</dbReference>
<proteinExistence type="predicted"/>
<dbReference type="Gene3D" id="3.30.1380.10">
    <property type="match status" value="1"/>
</dbReference>
<dbReference type="AlphaFoldDB" id="A0AAU0F0A7"/>
<dbReference type="SUPFAM" id="SSF55166">
    <property type="entry name" value="Hedgehog/DD-peptidase"/>
    <property type="match status" value="1"/>
</dbReference>
<evidence type="ECO:0000313" key="3">
    <source>
        <dbReference type="Proteomes" id="UP001432059"/>
    </source>
</evidence>
<feature type="signal peptide" evidence="1">
    <location>
        <begin position="1"/>
        <end position="19"/>
    </location>
</feature>
<dbReference type="InterPro" id="IPR043769">
    <property type="entry name" value="DUF5715"/>
</dbReference>
<keyword evidence="3" id="KW-1185">Reference proteome</keyword>
<protein>
    <recommendedName>
        <fullName evidence="4">Peptidase M15A C-terminal domain-containing protein</fullName>
    </recommendedName>
</protein>
<dbReference type="InterPro" id="IPR009045">
    <property type="entry name" value="Zn_M74/Hedgehog-like"/>
</dbReference>
<name>A0AAU0F0A7_9FLAO</name>
<evidence type="ECO:0008006" key="4">
    <source>
        <dbReference type="Google" id="ProtNLM"/>
    </source>
</evidence>